<reference evidence="1 2" key="1">
    <citation type="submission" date="2014-04" db="EMBL/GenBank/DDBJ databases">
        <authorList>
            <consortium name="International Citrus Genome Consortium"/>
            <person name="Gmitter F."/>
            <person name="Chen C."/>
            <person name="Farmerie W."/>
            <person name="Harkins T."/>
            <person name="Desany B."/>
            <person name="Mohiuddin M."/>
            <person name="Kodira C."/>
            <person name="Borodovsky M."/>
            <person name="Lomsadze A."/>
            <person name="Burns P."/>
            <person name="Jenkins J."/>
            <person name="Prochnik S."/>
            <person name="Shu S."/>
            <person name="Chapman J."/>
            <person name="Pitluck S."/>
            <person name="Schmutz J."/>
            <person name="Rokhsar D."/>
        </authorList>
    </citation>
    <scope>NUCLEOTIDE SEQUENCE</scope>
</reference>
<keyword evidence="2" id="KW-1185">Reference proteome</keyword>
<gene>
    <name evidence="1" type="ORF">CISIN_1g041555mg</name>
</gene>
<proteinExistence type="predicted"/>
<sequence>MKRQYLTWLKLTIAIGNGYNSTTHTFDWPPERWEEYLKKYPEAKQFRDRPLANAEELEALFLGAVATGAYNWSSGMEGIPEIKNISSMLFETPINLEDDDCEARTPNSCTIVDEPLPHDMQRCKKKQKKSKSNETCEDINKLVVVLEKTNDKGPSIT</sequence>
<evidence type="ECO:0000313" key="2">
    <source>
        <dbReference type="Proteomes" id="UP000027120"/>
    </source>
</evidence>
<dbReference type="PANTHER" id="PTHR31704:SF37">
    <property type="entry name" value="HEAT SHOCK PROTEIN"/>
    <property type="match status" value="1"/>
</dbReference>
<organism evidence="1 2">
    <name type="scientific">Citrus sinensis</name>
    <name type="common">Sweet orange</name>
    <name type="synonym">Citrus aurantium var. sinensis</name>
    <dbReference type="NCBI Taxonomy" id="2711"/>
    <lineage>
        <taxon>Eukaryota</taxon>
        <taxon>Viridiplantae</taxon>
        <taxon>Streptophyta</taxon>
        <taxon>Embryophyta</taxon>
        <taxon>Tracheophyta</taxon>
        <taxon>Spermatophyta</taxon>
        <taxon>Magnoliopsida</taxon>
        <taxon>eudicotyledons</taxon>
        <taxon>Gunneridae</taxon>
        <taxon>Pentapetalae</taxon>
        <taxon>rosids</taxon>
        <taxon>malvids</taxon>
        <taxon>Sapindales</taxon>
        <taxon>Rutaceae</taxon>
        <taxon>Aurantioideae</taxon>
        <taxon>Citrus</taxon>
    </lineage>
</organism>
<evidence type="ECO:0000313" key="1">
    <source>
        <dbReference type="EMBL" id="KDO40112.1"/>
    </source>
</evidence>
<name>A0A067DM76_CITSI</name>
<dbReference type="EMBL" id="KK786129">
    <property type="protein sequence ID" value="KDO40112.1"/>
    <property type="molecule type" value="Genomic_DNA"/>
</dbReference>
<protein>
    <recommendedName>
        <fullName evidence="3">Myb/SANT-like domain-containing protein</fullName>
    </recommendedName>
</protein>
<evidence type="ECO:0008006" key="3">
    <source>
        <dbReference type="Google" id="ProtNLM"/>
    </source>
</evidence>
<accession>A0A067DM76</accession>
<dbReference type="PANTHER" id="PTHR31704">
    <property type="entry name" value="MYB/SANT-LIKE DNA-BINDING DOMAIN PROTEIN-RELATED"/>
    <property type="match status" value="1"/>
</dbReference>
<feature type="non-terminal residue" evidence="1">
    <location>
        <position position="157"/>
    </location>
</feature>
<dbReference type="AlphaFoldDB" id="A0A067DM76"/>
<dbReference type="Proteomes" id="UP000027120">
    <property type="component" value="Unassembled WGS sequence"/>
</dbReference>